<reference evidence="2" key="1">
    <citation type="submission" date="2024-01" db="EMBL/GenBank/DDBJ databases">
        <title>The first autotrophic representatives of the genus Thermodesulfovibrio.</title>
        <authorList>
            <person name="Maltseva A.I."/>
            <person name="Elcheninov A.G."/>
            <person name="Kublanov I.V."/>
            <person name="Lebedinsky A.V."/>
            <person name="Frolov E.N."/>
        </authorList>
    </citation>
    <scope>NUCLEOTIDE SEQUENCE</scope>
    <source>
        <strain evidence="2">3462-1</strain>
    </source>
</reference>
<dbReference type="EMBL" id="CP144374">
    <property type="protein sequence ID" value="XCH48713.1"/>
    <property type="molecule type" value="Genomic_DNA"/>
</dbReference>
<evidence type="ECO:0000313" key="2">
    <source>
        <dbReference type="EMBL" id="XCH48713.1"/>
    </source>
</evidence>
<dbReference type="InterPro" id="IPR052930">
    <property type="entry name" value="TA_antitoxin_MntA"/>
</dbReference>
<proteinExistence type="predicted"/>
<dbReference type="KEGG" id="tob:V4D31_00830"/>
<protein>
    <submittedName>
        <fullName evidence="2">Nucleotidyltransferase domain-containing protein</fullName>
    </submittedName>
</protein>
<sequence>MKEVDKILETIKNYPKLIAVYLFGSYAKGEEKPISDIDIAIILKDPEKNDEAEIGSLYSEKLDVVLFHRLPLHIQYEVFKYGKEIYVKDEEYLLDLKLRILKNYLDYSRVFEFMRSEVLK</sequence>
<dbReference type="AlphaFoldDB" id="A0AAU8H500"/>
<dbReference type="PANTHER" id="PTHR43852">
    <property type="entry name" value="NUCLEOTIDYLTRANSFERASE"/>
    <property type="match status" value="1"/>
</dbReference>
<organism evidence="2">
    <name type="scientific">Thermodesulfovibrio obliviosus</name>
    <dbReference type="NCBI Taxonomy" id="3118332"/>
    <lineage>
        <taxon>Bacteria</taxon>
        <taxon>Pseudomonadati</taxon>
        <taxon>Nitrospirota</taxon>
        <taxon>Thermodesulfovibrionia</taxon>
        <taxon>Thermodesulfovibrionales</taxon>
        <taxon>Thermodesulfovibrionaceae</taxon>
        <taxon>Thermodesulfovibrio</taxon>
    </lineage>
</organism>
<evidence type="ECO:0000259" key="1">
    <source>
        <dbReference type="Pfam" id="PF18765"/>
    </source>
</evidence>
<dbReference type="Pfam" id="PF18765">
    <property type="entry name" value="Polbeta"/>
    <property type="match status" value="1"/>
</dbReference>
<dbReference type="CDD" id="cd05403">
    <property type="entry name" value="NT_KNTase_like"/>
    <property type="match status" value="1"/>
</dbReference>
<dbReference type="InterPro" id="IPR041633">
    <property type="entry name" value="Polbeta"/>
</dbReference>
<dbReference type="RefSeq" id="WP_353686354.1">
    <property type="nucleotide sequence ID" value="NZ_CP144374.1"/>
</dbReference>
<dbReference type="Gene3D" id="3.30.460.10">
    <property type="entry name" value="Beta Polymerase, domain 2"/>
    <property type="match status" value="1"/>
</dbReference>
<name>A0AAU8H500_9BACT</name>
<gene>
    <name evidence="2" type="ORF">V4D31_00830</name>
</gene>
<dbReference type="InterPro" id="IPR043519">
    <property type="entry name" value="NT_sf"/>
</dbReference>
<dbReference type="SUPFAM" id="SSF81301">
    <property type="entry name" value="Nucleotidyltransferase"/>
    <property type="match status" value="1"/>
</dbReference>
<feature type="domain" description="Polymerase beta nucleotidyltransferase" evidence="1">
    <location>
        <begin position="6"/>
        <end position="91"/>
    </location>
</feature>
<dbReference type="NCBIfam" id="NF047752">
    <property type="entry name" value="MntA_antitoxin"/>
    <property type="match status" value="1"/>
</dbReference>
<accession>A0AAU8H500</accession>
<dbReference type="PANTHER" id="PTHR43852:SF3">
    <property type="entry name" value="NUCLEOTIDYLTRANSFERASE"/>
    <property type="match status" value="1"/>
</dbReference>